<dbReference type="CDD" id="cd11336">
    <property type="entry name" value="AmyAc_MTSase"/>
    <property type="match status" value="1"/>
</dbReference>
<dbReference type="AlphaFoldDB" id="A0A850TAT6"/>
<protein>
    <submittedName>
        <fullName evidence="2">Malto-oligosyltrehalose synthase</fullName>
    </submittedName>
</protein>
<dbReference type="GO" id="GO:0005992">
    <property type="term" value="P:trehalose biosynthetic process"/>
    <property type="evidence" value="ECO:0007669"/>
    <property type="project" value="TreeGrafter"/>
</dbReference>
<dbReference type="Proteomes" id="UP000553343">
    <property type="component" value="Unassembled WGS sequence"/>
</dbReference>
<dbReference type="Gene3D" id="3.20.20.80">
    <property type="entry name" value="Glycosidases"/>
    <property type="match status" value="3"/>
</dbReference>
<dbReference type="EMBL" id="JACADJ010000012">
    <property type="protein sequence ID" value="NWH04486.1"/>
    <property type="molecule type" value="Genomic_DNA"/>
</dbReference>
<dbReference type="RefSeq" id="WP_178365938.1">
    <property type="nucleotide sequence ID" value="NZ_JACADJ010000012.1"/>
</dbReference>
<evidence type="ECO:0000313" key="3">
    <source>
        <dbReference type="Proteomes" id="UP000553343"/>
    </source>
</evidence>
<dbReference type="InterPro" id="IPR012767">
    <property type="entry name" value="Trehalose_TreY"/>
</dbReference>
<dbReference type="SUPFAM" id="SSF51445">
    <property type="entry name" value="(Trans)glycosidases"/>
    <property type="match status" value="1"/>
</dbReference>
<dbReference type="NCBIfam" id="TIGR02401">
    <property type="entry name" value="trehalose_TreY"/>
    <property type="match status" value="1"/>
</dbReference>
<comment type="caution">
    <text evidence="2">The sequence shown here is derived from an EMBL/GenBank/DDBJ whole genome shotgun (WGS) entry which is preliminary data.</text>
</comment>
<dbReference type="PANTHER" id="PTHR10357:SF216">
    <property type="entry name" value="MALTOOLIGOSYL TREHALOSE SYNTHASE-RELATED"/>
    <property type="match status" value="1"/>
</dbReference>
<dbReference type="PANTHER" id="PTHR10357">
    <property type="entry name" value="ALPHA-AMYLASE FAMILY MEMBER"/>
    <property type="match status" value="1"/>
</dbReference>
<sequence length="931" mass="107909">MPIPTATYRIQFSKAFDFQAASDIITYLADLGISCIYASPIFKARKGSLHGYDIVDPSRLNPELGSITDFEKLKAELQKQHMGWLQDIVPNHMAFDFENKMLMDVFENGRHSMYRHFFDVDWEHPLGSLQGKLPAPFLGGYYGQSLENKEIRLEYAETGFSVNYYDQALPLKIDSYTDVLTFRSSALRTRLGEDHPHFIKFLAVLHILNTLPSGNAVKDRCEQIKVAKYMLWELYCRNPVIRRFVDTNIEMFNGEKGNPESFRHIDKLLDEQVFRLSYWKVANEEINYRRFFHLNDFICLRMEDEAVFDRTHTLIFKLIEDGPVSGLRVDHIDGLYDPAIYLRRLRKKAGDIYLVVEKILDRTEDLVPLWPVQGTTGYEFMNTVNGLFCQSNNADRFSTIYASFSGFKNSATDLVYEQKKHIMAYHMKGDLDNLAGHMKRIAGRDRYGKDFTRHGLNRALKEILAHFPVYRTYINHHGSSPSDQRYIQTAAKAALRRHPGLRREIDYITSCLLAEPQAQPSPAEEDRIDFVLTFQQFTAPLMAKGFEDTLLYHYNRLISLNEVGGEPYHFGCSLDAFHAFNRKRAALWPHSLSATATHDAKRGEDVRARINVLSELPDEWHRNLETWKKLNSGKKKRVGGNIIPDGNGEYFLYQTLIGSFPFDKSDHPEYVERIKTYGIKALREANVHSNWLAPDIDYEEGFVAFIGEILDVVKENPFLERFLPFCRRIAHYGVFNSLSQTLIKITAPGLPDFYQGTELWDLNLVDPDNRRSVDFDQRKAYLKEIREKVRRNIHDTIEELRNAKEDGRIKLFLIHMALEARNRNREIFLNGNYTPLAINGRFKDNIIAFARFHINQWCLTIVPRFLTSVIKAGEYPLGSHVWFDTEVVLPDGFPYQWKNIFTAELLSGRSLRVSEILKDFPVAMLMSEDRP</sequence>
<dbReference type="GO" id="GO:0030980">
    <property type="term" value="P:alpha-glucan catabolic process"/>
    <property type="evidence" value="ECO:0007669"/>
    <property type="project" value="TreeGrafter"/>
</dbReference>
<dbReference type="GO" id="GO:0047470">
    <property type="term" value="F:(1,4)-alpha-D-glucan 1-alpha-D-glucosylmutase activity"/>
    <property type="evidence" value="ECO:0007669"/>
    <property type="project" value="TreeGrafter"/>
</dbReference>
<organism evidence="2 3">
    <name type="scientific">Desulfobacter latus</name>
    <dbReference type="NCBI Taxonomy" id="2292"/>
    <lineage>
        <taxon>Bacteria</taxon>
        <taxon>Pseudomonadati</taxon>
        <taxon>Thermodesulfobacteriota</taxon>
        <taxon>Desulfobacteria</taxon>
        <taxon>Desulfobacterales</taxon>
        <taxon>Desulfobacteraceae</taxon>
        <taxon>Desulfobacter</taxon>
    </lineage>
</organism>
<evidence type="ECO:0000313" key="2">
    <source>
        <dbReference type="EMBL" id="NWH04486.1"/>
    </source>
</evidence>
<dbReference type="Pfam" id="PF00128">
    <property type="entry name" value="Alpha-amylase"/>
    <property type="match status" value="1"/>
</dbReference>
<keyword evidence="3" id="KW-1185">Reference proteome</keyword>
<name>A0A850TAT6_9BACT</name>
<evidence type="ECO:0000259" key="1">
    <source>
        <dbReference type="SMART" id="SM00642"/>
    </source>
</evidence>
<dbReference type="SMART" id="SM00642">
    <property type="entry name" value="Aamy"/>
    <property type="match status" value="1"/>
</dbReference>
<dbReference type="Gene3D" id="1.10.10.470">
    <property type="entry name" value="Maltooligosyl trehalose synthase, domain 4"/>
    <property type="match status" value="1"/>
</dbReference>
<reference evidence="2 3" key="1">
    <citation type="submission" date="2020-06" db="EMBL/GenBank/DDBJ databases">
        <title>High-quality draft genome of sulfate reducer Desulfobacter latus type strain AcrS2 isolated from marine sediment.</title>
        <authorList>
            <person name="Hoppe M."/>
            <person name="Larsen C.K."/>
            <person name="Marshall I.P.G."/>
            <person name="Schramm A."/>
            <person name="Marietou A.G."/>
        </authorList>
    </citation>
    <scope>NUCLEOTIDE SEQUENCE [LARGE SCALE GENOMIC DNA]</scope>
    <source>
        <strain evidence="2 3">AcRS2</strain>
    </source>
</reference>
<dbReference type="InterPro" id="IPR013797">
    <property type="entry name" value="Maltooligo_trehalose_synth_4"/>
</dbReference>
<accession>A0A850TAT6</accession>
<feature type="domain" description="Glycosyl hydrolase family 13 catalytic" evidence="1">
    <location>
        <begin position="12"/>
        <end position="561"/>
    </location>
</feature>
<gene>
    <name evidence="2" type="primary">treY</name>
    <name evidence="2" type="ORF">HXW94_05680</name>
</gene>
<dbReference type="InterPro" id="IPR006047">
    <property type="entry name" value="GH13_cat_dom"/>
</dbReference>
<dbReference type="InterPro" id="IPR017853">
    <property type="entry name" value="GH"/>
</dbReference>
<proteinExistence type="predicted"/>